<evidence type="ECO:0000313" key="10">
    <source>
        <dbReference type="EMBL" id="SVA53529.1"/>
    </source>
</evidence>
<evidence type="ECO:0000256" key="6">
    <source>
        <dbReference type="ARBA" id="ARBA00022840"/>
    </source>
</evidence>
<dbReference type="GO" id="GO:0005737">
    <property type="term" value="C:cytoplasm"/>
    <property type="evidence" value="ECO:0007669"/>
    <property type="project" value="UniProtKB-SubCell"/>
</dbReference>
<evidence type="ECO:0000256" key="2">
    <source>
        <dbReference type="ARBA" id="ARBA00010871"/>
    </source>
</evidence>
<comment type="similarity">
    <text evidence="2">Belongs to the D-alanine--D-alanine ligase family.</text>
</comment>
<evidence type="ECO:0000256" key="7">
    <source>
        <dbReference type="ARBA" id="ARBA00022960"/>
    </source>
</evidence>
<evidence type="ECO:0000259" key="9">
    <source>
        <dbReference type="PROSITE" id="PS50975"/>
    </source>
</evidence>
<dbReference type="Gene3D" id="3.30.470.20">
    <property type="entry name" value="ATP-grasp fold, B domain"/>
    <property type="match status" value="1"/>
</dbReference>
<dbReference type="InterPro" id="IPR013815">
    <property type="entry name" value="ATP_grasp_subdomain_1"/>
</dbReference>
<accession>A0A381WLY3</accession>
<proteinExistence type="inferred from homology"/>
<dbReference type="GO" id="GO:0046872">
    <property type="term" value="F:metal ion binding"/>
    <property type="evidence" value="ECO:0007669"/>
    <property type="project" value="InterPro"/>
</dbReference>
<evidence type="ECO:0000256" key="4">
    <source>
        <dbReference type="ARBA" id="ARBA00022598"/>
    </source>
</evidence>
<keyword evidence="4" id="KW-0436">Ligase</keyword>
<dbReference type="AlphaFoldDB" id="A0A381WLY3"/>
<gene>
    <name evidence="10" type="ORF">METZ01_LOCUS106383</name>
</gene>
<dbReference type="PANTHER" id="PTHR23132">
    <property type="entry name" value="D-ALANINE--D-ALANINE LIGASE"/>
    <property type="match status" value="1"/>
</dbReference>
<protein>
    <recommendedName>
        <fullName evidence="9">ATP-grasp domain-containing protein</fullName>
    </recommendedName>
</protein>
<organism evidence="10">
    <name type="scientific">marine metagenome</name>
    <dbReference type="NCBI Taxonomy" id="408172"/>
    <lineage>
        <taxon>unclassified sequences</taxon>
        <taxon>metagenomes</taxon>
        <taxon>ecological metagenomes</taxon>
    </lineage>
</organism>
<dbReference type="PANTHER" id="PTHR23132:SF23">
    <property type="entry name" value="D-ALANINE--D-ALANINE LIGASE B"/>
    <property type="match status" value="1"/>
</dbReference>
<keyword evidence="7" id="KW-0133">Cell shape</keyword>
<name>A0A381WLY3_9ZZZZ</name>
<keyword evidence="3" id="KW-0963">Cytoplasm</keyword>
<dbReference type="GO" id="GO:0008716">
    <property type="term" value="F:D-alanine-D-alanine ligase activity"/>
    <property type="evidence" value="ECO:0007669"/>
    <property type="project" value="InterPro"/>
</dbReference>
<dbReference type="GO" id="GO:0009252">
    <property type="term" value="P:peptidoglycan biosynthetic process"/>
    <property type="evidence" value="ECO:0007669"/>
    <property type="project" value="UniProtKB-KW"/>
</dbReference>
<evidence type="ECO:0000256" key="3">
    <source>
        <dbReference type="ARBA" id="ARBA00022490"/>
    </source>
</evidence>
<dbReference type="GO" id="GO:0008360">
    <property type="term" value="P:regulation of cell shape"/>
    <property type="evidence" value="ECO:0007669"/>
    <property type="project" value="UniProtKB-KW"/>
</dbReference>
<dbReference type="InterPro" id="IPR000291">
    <property type="entry name" value="D-Ala_lig_Van_CS"/>
</dbReference>
<evidence type="ECO:0000256" key="1">
    <source>
        <dbReference type="ARBA" id="ARBA00004496"/>
    </source>
</evidence>
<evidence type="ECO:0000256" key="5">
    <source>
        <dbReference type="ARBA" id="ARBA00022741"/>
    </source>
</evidence>
<evidence type="ECO:0000256" key="8">
    <source>
        <dbReference type="ARBA" id="ARBA00022984"/>
    </source>
</evidence>
<dbReference type="PROSITE" id="PS00844">
    <property type="entry name" value="DALA_DALA_LIGASE_2"/>
    <property type="match status" value="1"/>
</dbReference>
<keyword evidence="8" id="KW-0573">Peptidoglycan synthesis</keyword>
<dbReference type="EMBL" id="UINC01012234">
    <property type="protein sequence ID" value="SVA53529.1"/>
    <property type="molecule type" value="Genomic_DNA"/>
</dbReference>
<dbReference type="GO" id="GO:0005524">
    <property type="term" value="F:ATP binding"/>
    <property type="evidence" value="ECO:0007669"/>
    <property type="project" value="UniProtKB-KW"/>
</dbReference>
<dbReference type="InterPro" id="IPR011761">
    <property type="entry name" value="ATP-grasp"/>
</dbReference>
<keyword evidence="6" id="KW-0067">ATP-binding</keyword>
<dbReference type="Gene3D" id="3.30.1490.20">
    <property type="entry name" value="ATP-grasp fold, A domain"/>
    <property type="match status" value="1"/>
</dbReference>
<dbReference type="InterPro" id="IPR011095">
    <property type="entry name" value="Dala_Dala_lig_C"/>
</dbReference>
<dbReference type="Pfam" id="PF07478">
    <property type="entry name" value="Dala_Dala_lig_C"/>
    <property type="match status" value="1"/>
</dbReference>
<keyword evidence="5" id="KW-0547">Nucleotide-binding</keyword>
<dbReference type="SUPFAM" id="SSF56059">
    <property type="entry name" value="Glutathione synthetase ATP-binding domain-like"/>
    <property type="match status" value="1"/>
</dbReference>
<feature type="domain" description="ATP-grasp" evidence="9">
    <location>
        <begin position="26"/>
        <end position="224"/>
    </location>
</feature>
<comment type="subcellular location">
    <subcellularLocation>
        <location evidence="1">Cytoplasm</location>
    </subcellularLocation>
</comment>
<reference evidence="10" key="1">
    <citation type="submission" date="2018-05" db="EMBL/GenBank/DDBJ databases">
        <authorList>
            <person name="Lanie J.A."/>
            <person name="Ng W.-L."/>
            <person name="Kazmierczak K.M."/>
            <person name="Andrzejewski T.M."/>
            <person name="Davidsen T.M."/>
            <person name="Wayne K.J."/>
            <person name="Tettelin H."/>
            <person name="Glass J.I."/>
            <person name="Rusch D."/>
            <person name="Podicherti R."/>
            <person name="Tsui H.-C.T."/>
            <person name="Winkler M.E."/>
        </authorList>
    </citation>
    <scope>NUCLEOTIDE SEQUENCE</scope>
</reference>
<sequence>MEEHNIPYTHSGINSSEVAMNKAISKNIFNRNKLLTPNFKLIDIEEIETFEFYYPVVIKPIGQGSSLGVYTIHGESDRINFLNDLSCWDFGEKIIIEEYIRGRELTCAVIDNKPSMVMEIKTKNNFYDYNSKYCEGGSTHLIPAPIPELIYNQTREMTIKSHNLIGCRGITRADFIFGRSLNEKESLYILEVNTQPGMTKTSLVPELALRQGISYVDLVNLIIKDASCGR</sequence>
<dbReference type="PROSITE" id="PS50975">
    <property type="entry name" value="ATP_GRASP"/>
    <property type="match status" value="1"/>
</dbReference>